<dbReference type="GO" id="GO:0003677">
    <property type="term" value="F:DNA binding"/>
    <property type="evidence" value="ECO:0007669"/>
    <property type="project" value="UniProtKB-KW"/>
</dbReference>
<dbReference type="AlphaFoldDB" id="A0A1X7MQ25"/>
<dbReference type="EMBL" id="FXBJ01000002">
    <property type="protein sequence ID" value="SMH26448.1"/>
    <property type="molecule type" value="Genomic_DNA"/>
</dbReference>
<evidence type="ECO:0000256" key="4">
    <source>
        <dbReference type="ARBA" id="ARBA00022679"/>
    </source>
</evidence>
<dbReference type="PROSITE" id="PS00093">
    <property type="entry name" value="N4_MTASE"/>
    <property type="match status" value="1"/>
</dbReference>
<dbReference type="InterPro" id="IPR017985">
    <property type="entry name" value="MeTrfase_CN4_CS"/>
</dbReference>
<keyword evidence="6" id="KW-0680">Restriction system</keyword>
<evidence type="ECO:0000313" key="10">
    <source>
        <dbReference type="EMBL" id="SMH26448.1"/>
    </source>
</evidence>
<organism evidence="10 11">
    <name type="scientific">Carnobacterium iners</name>
    <dbReference type="NCBI Taxonomy" id="1073423"/>
    <lineage>
        <taxon>Bacteria</taxon>
        <taxon>Bacillati</taxon>
        <taxon>Bacillota</taxon>
        <taxon>Bacilli</taxon>
        <taxon>Lactobacillales</taxon>
        <taxon>Carnobacteriaceae</taxon>
        <taxon>Carnobacterium</taxon>
    </lineage>
</organism>
<gene>
    <name evidence="10" type="ORF">SAMN04488700_0134</name>
</gene>
<dbReference type="GO" id="GO:0015667">
    <property type="term" value="F:site-specific DNA-methyltransferase (cytosine-N4-specific) activity"/>
    <property type="evidence" value="ECO:0007669"/>
    <property type="project" value="UniProtKB-EC"/>
</dbReference>
<reference evidence="10 11" key="1">
    <citation type="submission" date="2017-04" db="EMBL/GenBank/DDBJ databases">
        <authorList>
            <person name="Afonso C.L."/>
            <person name="Miller P.J."/>
            <person name="Scott M.A."/>
            <person name="Spackman E."/>
            <person name="Goraichik I."/>
            <person name="Dimitrov K.M."/>
            <person name="Suarez D.L."/>
            <person name="Swayne D.E."/>
        </authorList>
    </citation>
    <scope>NUCLEOTIDE SEQUENCE [LARGE SCALE GENOMIC DNA]</scope>
    <source>
        <strain evidence="10 11">LMG26642</strain>
    </source>
</reference>
<evidence type="ECO:0000256" key="5">
    <source>
        <dbReference type="ARBA" id="ARBA00022691"/>
    </source>
</evidence>
<proteinExistence type="inferred from homology"/>
<dbReference type="GO" id="GO:0009307">
    <property type="term" value="P:DNA restriction-modification system"/>
    <property type="evidence" value="ECO:0007669"/>
    <property type="project" value="UniProtKB-KW"/>
</dbReference>
<dbReference type="GO" id="GO:0008170">
    <property type="term" value="F:N-methyltransferase activity"/>
    <property type="evidence" value="ECO:0007669"/>
    <property type="project" value="InterPro"/>
</dbReference>
<dbReference type="InterPro" id="IPR029063">
    <property type="entry name" value="SAM-dependent_MTases_sf"/>
</dbReference>
<evidence type="ECO:0000256" key="2">
    <source>
        <dbReference type="ARBA" id="ARBA00012185"/>
    </source>
</evidence>
<dbReference type="OrthoDB" id="9800801at2"/>
<dbReference type="GO" id="GO:0032259">
    <property type="term" value="P:methylation"/>
    <property type="evidence" value="ECO:0007669"/>
    <property type="project" value="UniProtKB-KW"/>
</dbReference>
<dbReference type="EC" id="2.1.1.113" evidence="2"/>
<evidence type="ECO:0000256" key="1">
    <source>
        <dbReference type="ARBA" id="ARBA00010203"/>
    </source>
</evidence>
<keyword evidence="5" id="KW-0949">S-adenosyl-L-methionine</keyword>
<keyword evidence="3 10" id="KW-0489">Methyltransferase</keyword>
<protein>
    <recommendedName>
        <fullName evidence="2">site-specific DNA-methyltransferase (cytosine-N(4)-specific)</fullName>
        <ecNumber evidence="2">2.1.1.113</ecNumber>
    </recommendedName>
</protein>
<evidence type="ECO:0000256" key="7">
    <source>
        <dbReference type="ARBA" id="ARBA00023125"/>
    </source>
</evidence>
<dbReference type="Gene3D" id="3.40.50.150">
    <property type="entry name" value="Vaccinia Virus protein VP39"/>
    <property type="match status" value="2"/>
</dbReference>
<comment type="catalytic activity">
    <reaction evidence="8">
        <text>a 2'-deoxycytidine in DNA + S-adenosyl-L-methionine = an N(4)-methyl-2'-deoxycytidine in DNA + S-adenosyl-L-homocysteine + H(+)</text>
        <dbReference type="Rhea" id="RHEA:16857"/>
        <dbReference type="Rhea" id="RHEA-COMP:11369"/>
        <dbReference type="Rhea" id="RHEA-COMP:13674"/>
        <dbReference type="ChEBI" id="CHEBI:15378"/>
        <dbReference type="ChEBI" id="CHEBI:57856"/>
        <dbReference type="ChEBI" id="CHEBI:59789"/>
        <dbReference type="ChEBI" id="CHEBI:85452"/>
        <dbReference type="ChEBI" id="CHEBI:137933"/>
        <dbReference type="EC" id="2.1.1.113"/>
    </reaction>
</comment>
<sequence>MSSEIISVKNLPNNPEKNGTYYIEQASPNTYTHGFFKYPCKFIPEIPRWSIKKYGNEKDINIFDPFAGSGTTLLEGILLGNNTYGTEIDLVAKKIIKAKTNLFSMKDIQDVKYIYTEIINKVEKEETVIYIPKINNLDHWFNKNNLEVLGKLKTSIDEINNETIKLFFEICFISIIKKVSNADDSSPKPYVSRKIIKTPPDALNEFKKTFLRYLLMEQEMVEENITNICTIIEGDALYFKTKIKFDLAVTSPPYINAFDYPRTMRLENLWLETIDEDMIRKSKKDYVGTEQINVKEESNKLDILNNSSILKEIYYQIAEIDLKRALIVKKFFEDMEKNLISVNKSLKENGYYVIVIGDSTIRKINVPSWKIIKEIALKNGYSYETNFSYVIRNPYIRFPRNNKGGKISSDCVLVIKKES</sequence>
<keyword evidence="7" id="KW-0238">DNA-binding</keyword>
<comment type="similarity">
    <text evidence="1">Belongs to the N(4)/N(6)-methyltransferase family. N(4) subfamily.</text>
</comment>
<evidence type="ECO:0000313" key="11">
    <source>
        <dbReference type="Proteomes" id="UP000193435"/>
    </source>
</evidence>
<dbReference type="Proteomes" id="UP000193435">
    <property type="component" value="Unassembled WGS sequence"/>
</dbReference>
<dbReference type="InterPro" id="IPR002941">
    <property type="entry name" value="DNA_methylase_N4/N6"/>
</dbReference>
<evidence type="ECO:0000256" key="3">
    <source>
        <dbReference type="ARBA" id="ARBA00022603"/>
    </source>
</evidence>
<dbReference type="Pfam" id="PF01555">
    <property type="entry name" value="N6_N4_Mtase"/>
    <property type="match status" value="1"/>
</dbReference>
<evidence type="ECO:0000256" key="8">
    <source>
        <dbReference type="ARBA" id="ARBA00049120"/>
    </source>
</evidence>
<name>A0A1X7MQ25_9LACT</name>
<keyword evidence="4" id="KW-0808">Transferase</keyword>
<feature type="domain" description="DNA methylase N-4/N-6" evidence="9">
    <location>
        <begin position="20"/>
        <end position="97"/>
    </location>
</feature>
<keyword evidence="11" id="KW-1185">Reference proteome</keyword>
<dbReference type="RefSeq" id="WP_085558517.1">
    <property type="nucleotide sequence ID" value="NZ_FOAH01000011.1"/>
</dbReference>
<accession>A0A1X7MQ25</accession>
<evidence type="ECO:0000259" key="9">
    <source>
        <dbReference type="Pfam" id="PF01555"/>
    </source>
</evidence>
<dbReference type="STRING" id="1073423.SAMN04488700_0134"/>
<evidence type="ECO:0000256" key="6">
    <source>
        <dbReference type="ARBA" id="ARBA00022747"/>
    </source>
</evidence>
<dbReference type="SUPFAM" id="SSF53335">
    <property type="entry name" value="S-adenosyl-L-methionine-dependent methyltransferases"/>
    <property type="match status" value="1"/>
</dbReference>